<dbReference type="InterPro" id="IPR036388">
    <property type="entry name" value="WH-like_DNA-bd_sf"/>
</dbReference>
<gene>
    <name evidence="1" type="ORF">A3G46_01385</name>
</gene>
<organism evidence="1 2">
    <name type="scientific">Candidatus Zambryskibacteria bacterium RIFCSPLOWO2_12_FULL_39_16</name>
    <dbReference type="NCBI Taxonomy" id="1802775"/>
    <lineage>
        <taxon>Bacteria</taxon>
        <taxon>Candidatus Zambryskiibacteriota</taxon>
    </lineage>
</organism>
<evidence type="ECO:0000313" key="1">
    <source>
        <dbReference type="EMBL" id="OHB12257.1"/>
    </source>
</evidence>
<protein>
    <recommendedName>
        <fullName evidence="3">HTH deoR-type domain-containing protein</fullName>
    </recommendedName>
</protein>
<evidence type="ECO:0008006" key="3">
    <source>
        <dbReference type="Google" id="ProtNLM"/>
    </source>
</evidence>
<sequence length="246" mass="28253">MSHMNEIIQKNIDFLNIYNRSYRLAAAVFMISNVMDQDEELRTKIKNLSLELVSMSVNLKDTDFGYAKKLTENIEKNSLELMSMLDIASIAGLISKMNAGILKEEFKSFILELGKFTEKFEDNKNLSVRSIFEQSQILNTNNNLEKTNFRYGVKDNLLYGGEMRNMQTNGKENGGKNGNGHKRKDLRKNTILEFIKGHNNVSIKDIVPNIIGCSEKTVQRELISLINENKIKKIGERRWSKYSIVT</sequence>
<dbReference type="AlphaFoldDB" id="A0A1G2US77"/>
<proteinExistence type="predicted"/>
<dbReference type="Proteomes" id="UP000177276">
    <property type="component" value="Unassembled WGS sequence"/>
</dbReference>
<dbReference type="Gene3D" id="1.10.10.10">
    <property type="entry name" value="Winged helix-like DNA-binding domain superfamily/Winged helix DNA-binding domain"/>
    <property type="match status" value="1"/>
</dbReference>
<comment type="caution">
    <text evidence="1">The sequence shown here is derived from an EMBL/GenBank/DDBJ whole genome shotgun (WGS) entry which is preliminary data.</text>
</comment>
<reference evidence="1 2" key="1">
    <citation type="journal article" date="2016" name="Nat. Commun.">
        <title>Thousands of microbial genomes shed light on interconnected biogeochemical processes in an aquifer system.</title>
        <authorList>
            <person name="Anantharaman K."/>
            <person name="Brown C.T."/>
            <person name="Hug L.A."/>
            <person name="Sharon I."/>
            <person name="Castelle C.J."/>
            <person name="Probst A.J."/>
            <person name="Thomas B.C."/>
            <person name="Singh A."/>
            <person name="Wilkins M.J."/>
            <person name="Karaoz U."/>
            <person name="Brodie E.L."/>
            <person name="Williams K.H."/>
            <person name="Hubbard S.S."/>
            <person name="Banfield J.F."/>
        </authorList>
    </citation>
    <scope>NUCLEOTIDE SEQUENCE [LARGE SCALE GENOMIC DNA]</scope>
</reference>
<dbReference type="EMBL" id="MHWS01000013">
    <property type="protein sequence ID" value="OHB12257.1"/>
    <property type="molecule type" value="Genomic_DNA"/>
</dbReference>
<name>A0A1G2US77_9BACT</name>
<evidence type="ECO:0000313" key="2">
    <source>
        <dbReference type="Proteomes" id="UP000177276"/>
    </source>
</evidence>
<accession>A0A1G2US77</accession>